<dbReference type="Pfam" id="PF00072">
    <property type="entry name" value="Response_reg"/>
    <property type="match status" value="1"/>
</dbReference>
<feature type="modified residue" description="4-aspartylphosphate" evidence="1">
    <location>
        <position position="55"/>
    </location>
</feature>
<keyword evidence="4" id="KW-1185">Reference proteome</keyword>
<dbReference type="PROSITE" id="PS50110">
    <property type="entry name" value="RESPONSE_REGULATORY"/>
    <property type="match status" value="1"/>
</dbReference>
<organism evidence="3 4">
    <name type="scientific">Ulvibacterium marinum</name>
    <dbReference type="NCBI Taxonomy" id="2419782"/>
    <lineage>
        <taxon>Bacteria</taxon>
        <taxon>Pseudomonadati</taxon>
        <taxon>Bacteroidota</taxon>
        <taxon>Flavobacteriia</taxon>
        <taxon>Flavobacteriales</taxon>
        <taxon>Flavobacteriaceae</taxon>
        <taxon>Ulvibacterium</taxon>
    </lineage>
</organism>
<evidence type="ECO:0000313" key="4">
    <source>
        <dbReference type="Proteomes" id="UP000276603"/>
    </source>
</evidence>
<dbReference type="SMART" id="SM00448">
    <property type="entry name" value="REC"/>
    <property type="match status" value="1"/>
</dbReference>
<sequence length="133" mass="15116">MQLNIIVIDDSPMQLLISSKLIQQNKRLKLLGAFTNPFLGLKAIHTMEVDIVLLDVEMPEIDGFSLKKMFKKPVEVIMNSTRPIFELQAYSHGAIDFIKKPLSTEQLDSSISKVMHEVSFFRNQKKVRVALAS</sequence>
<accession>A0A3B0C412</accession>
<dbReference type="Proteomes" id="UP000276603">
    <property type="component" value="Unassembled WGS sequence"/>
</dbReference>
<comment type="caution">
    <text evidence="3">The sequence shown here is derived from an EMBL/GenBank/DDBJ whole genome shotgun (WGS) entry which is preliminary data.</text>
</comment>
<dbReference type="PANTHER" id="PTHR42872:SF3">
    <property type="entry name" value="PROTEIN-GLUTAMATE METHYLESTERASE_PROTEIN-GLUTAMINE GLUTAMINASE 1"/>
    <property type="match status" value="1"/>
</dbReference>
<dbReference type="Gene3D" id="3.40.50.2300">
    <property type="match status" value="1"/>
</dbReference>
<feature type="domain" description="Response regulatory" evidence="2">
    <location>
        <begin position="4"/>
        <end position="115"/>
    </location>
</feature>
<dbReference type="InterPro" id="IPR001789">
    <property type="entry name" value="Sig_transdc_resp-reg_receiver"/>
</dbReference>
<keyword evidence="1" id="KW-0597">Phosphoprotein</keyword>
<protein>
    <submittedName>
        <fullName evidence="3">Response regulator</fullName>
    </submittedName>
</protein>
<evidence type="ECO:0000313" key="3">
    <source>
        <dbReference type="EMBL" id="RKN80180.1"/>
    </source>
</evidence>
<dbReference type="EMBL" id="RBCJ01000003">
    <property type="protein sequence ID" value="RKN80180.1"/>
    <property type="molecule type" value="Genomic_DNA"/>
</dbReference>
<dbReference type="GO" id="GO:0000160">
    <property type="term" value="P:phosphorelay signal transduction system"/>
    <property type="evidence" value="ECO:0007669"/>
    <property type="project" value="InterPro"/>
</dbReference>
<proteinExistence type="predicted"/>
<evidence type="ECO:0000256" key="1">
    <source>
        <dbReference type="PROSITE-ProRule" id="PRU00169"/>
    </source>
</evidence>
<evidence type="ECO:0000259" key="2">
    <source>
        <dbReference type="PROSITE" id="PS50110"/>
    </source>
</evidence>
<dbReference type="InterPro" id="IPR011006">
    <property type="entry name" value="CheY-like_superfamily"/>
</dbReference>
<dbReference type="OrthoDB" id="980353at2"/>
<dbReference type="SUPFAM" id="SSF52172">
    <property type="entry name" value="CheY-like"/>
    <property type="match status" value="1"/>
</dbReference>
<dbReference type="AlphaFoldDB" id="A0A3B0C412"/>
<reference evidence="3 4" key="1">
    <citation type="submission" date="2018-10" db="EMBL/GenBank/DDBJ databases">
        <title>Ulvibacterium marinum gen. nov., sp. nov., a novel marine bacterium of the family Flavobacteriaceae, isolated from a culture of the green alga Ulva prolifera.</title>
        <authorList>
            <person name="Zhang Z."/>
        </authorList>
    </citation>
    <scope>NUCLEOTIDE SEQUENCE [LARGE SCALE GENOMIC DNA]</scope>
    <source>
        <strain evidence="3 4">CCMM003</strain>
    </source>
</reference>
<dbReference type="RefSeq" id="WP_120712989.1">
    <property type="nucleotide sequence ID" value="NZ_RBCJ01000003.1"/>
</dbReference>
<gene>
    <name evidence="3" type="ORF">D7Z94_18250</name>
</gene>
<dbReference type="PANTHER" id="PTHR42872">
    <property type="entry name" value="PROTEIN-GLUTAMATE METHYLESTERASE/PROTEIN-GLUTAMINE GLUTAMINASE"/>
    <property type="match status" value="1"/>
</dbReference>
<name>A0A3B0C412_9FLAO</name>